<feature type="region of interest" description="Disordered" evidence="1">
    <location>
        <begin position="1"/>
        <end position="25"/>
    </location>
</feature>
<evidence type="ECO:0000313" key="3">
    <source>
        <dbReference type="Proteomes" id="UP001595947"/>
    </source>
</evidence>
<comment type="caution">
    <text evidence="2">The sequence shown here is derived from an EMBL/GenBank/DDBJ whole genome shotgun (WGS) entry which is preliminary data.</text>
</comment>
<sequence>MTLLSDPPLSDPKPTRARHARRAHPSSSLLRVVVAAVIRLEEVDGAAGHAARRQIDQALRDAVERVGEDGPVAAVPAVRVACAHLAAGDLEDAYLALLTARDLLR</sequence>
<evidence type="ECO:0000313" key="2">
    <source>
        <dbReference type="EMBL" id="MFC5061017.1"/>
    </source>
</evidence>
<evidence type="ECO:0000256" key="1">
    <source>
        <dbReference type="SAM" id="MobiDB-lite"/>
    </source>
</evidence>
<dbReference type="RefSeq" id="WP_378034372.1">
    <property type="nucleotide sequence ID" value="NZ_JBHSIV010000002.1"/>
</dbReference>
<dbReference type="EMBL" id="JBHSIV010000002">
    <property type="protein sequence ID" value="MFC5061017.1"/>
    <property type="molecule type" value="Genomic_DNA"/>
</dbReference>
<proteinExistence type="predicted"/>
<accession>A0ABV9YH92</accession>
<feature type="compositionally biased region" description="Basic residues" evidence="1">
    <location>
        <begin position="15"/>
        <end position="24"/>
    </location>
</feature>
<gene>
    <name evidence="2" type="ORF">ACFPBZ_02275</name>
</gene>
<protein>
    <submittedName>
        <fullName evidence="2">Uncharacterized protein</fullName>
    </submittedName>
</protein>
<reference evidence="3" key="1">
    <citation type="journal article" date="2019" name="Int. J. Syst. Evol. Microbiol.">
        <title>The Global Catalogue of Microorganisms (GCM) 10K type strain sequencing project: providing services to taxonomists for standard genome sequencing and annotation.</title>
        <authorList>
            <consortium name="The Broad Institute Genomics Platform"/>
            <consortium name="The Broad Institute Genome Sequencing Center for Infectious Disease"/>
            <person name="Wu L."/>
            <person name="Ma J."/>
        </authorList>
    </citation>
    <scope>NUCLEOTIDE SEQUENCE [LARGE SCALE GENOMIC DNA]</scope>
    <source>
        <strain evidence="3">CGMCC 4.7093</strain>
    </source>
</reference>
<organism evidence="2 3">
    <name type="scientific">Actinomycetospora atypica</name>
    <dbReference type="NCBI Taxonomy" id="1290095"/>
    <lineage>
        <taxon>Bacteria</taxon>
        <taxon>Bacillati</taxon>
        <taxon>Actinomycetota</taxon>
        <taxon>Actinomycetes</taxon>
        <taxon>Pseudonocardiales</taxon>
        <taxon>Pseudonocardiaceae</taxon>
        <taxon>Actinomycetospora</taxon>
    </lineage>
</organism>
<dbReference type="Proteomes" id="UP001595947">
    <property type="component" value="Unassembled WGS sequence"/>
</dbReference>
<name>A0ABV9YH92_9PSEU</name>
<keyword evidence="3" id="KW-1185">Reference proteome</keyword>